<gene>
    <name evidence="8" type="ORF">SAMN02745724_04691</name>
</gene>
<dbReference type="Pfam" id="PF25876">
    <property type="entry name" value="HH_MFP_RND"/>
    <property type="match status" value="1"/>
</dbReference>
<dbReference type="Gene3D" id="1.10.287.470">
    <property type="entry name" value="Helix hairpin bin"/>
    <property type="match status" value="1"/>
</dbReference>
<keyword evidence="4" id="KW-0175">Coiled coil</keyword>
<dbReference type="Pfam" id="PF25917">
    <property type="entry name" value="BSH_RND"/>
    <property type="match status" value="1"/>
</dbReference>
<name>A0A1I1T432_9GAMM</name>
<evidence type="ECO:0000256" key="3">
    <source>
        <dbReference type="ARBA" id="ARBA00022448"/>
    </source>
</evidence>
<dbReference type="Gene3D" id="2.40.420.20">
    <property type="match status" value="1"/>
</dbReference>
<evidence type="ECO:0000259" key="7">
    <source>
        <dbReference type="Pfam" id="PF25967"/>
    </source>
</evidence>
<protein>
    <submittedName>
        <fullName evidence="8">Membrane fusion protein, multidrug efflux system</fullName>
    </submittedName>
</protein>
<dbReference type="PANTHER" id="PTHR30469">
    <property type="entry name" value="MULTIDRUG RESISTANCE PROTEIN MDTA"/>
    <property type="match status" value="1"/>
</dbReference>
<evidence type="ECO:0000256" key="1">
    <source>
        <dbReference type="ARBA" id="ARBA00004196"/>
    </source>
</evidence>
<feature type="coiled-coil region" evidence="4">
    <location>
        <begin position="103"/>
        <end position="130"/>
    </location>
</feature>
<feature type="domain" description="Multidrug resistance protein MdtA-like C-terminal permuted SH3" evidence="7">
    <location>
        <begin position="283"/>
        <end position="343"/>
    </location>
</feature>
<dbReference type="GO" id="GO:0015562">
    <property type="term" value="F:efflux transmembrane transporter activity"/>
    <property type="evidence" value="ECO:0007669"/>
    <property type="project" value="TreeGrafter"/>
</dbReference>
<comment type="subcellular location">
    <subcellularLocation>
        <location evidence="1">Cell envelope</location>
    </subcellularLocation>
</comment>
<reference evidence="8 9" key="1">
    <citation type="submission" date="2016-10" db="EMBL/GenBank/DDBJ databases">
        <authorList>
            <person name="de Groot N.N."/>
        </authorList>
    </citation>
    <scope>NUCLEOTIDE SEQUENCE [LARGE SCALE GENOMIC DNA]</scope>
    <source>
        <strain evidence="8 9">DSM 6059</strain>
    </source>
</reference>
<dbReference type="RefSeq" id="WP_091990525.1">
    <property type="nucleotide sequence ID" value="NZ_FOLO01000063.1"/>
</dbReference>
<feature type="domain" description="Multidrug resistance protein MdtA-like barrel-sandwich hybrid" evidence="6">
    <location>
        <begin position="70"/>
        <end position="189"/>
    </location>
</feature>
<dbReference type="Gene3D" id="2.40.50.100">
    <property type="match status" value="1"/>
</dbReference>
<proteinExistence type="inferred from homology"/>
<evidence type="ECO:0000259" key="6">
    <source>
        <dbReference type="Pfam" id="PF25917"/>
    </source>
</evidence>
<dbReference type="STRING" id="1123010.SAMN02745724_04691"/>
<dbReference type="Gene3D" id="2.40.30.170">
    <property type="match status" value="1"/>
</dbReference>
<dbReference type="Pfam" id="PF25967">
    <property type="entry name" value="RND-MFP_C"/>
    <property type="match status" value="1"/>
</dbReference>
<dbReference type="EMBL" id="FOLO01000063">
    <property type="protein sequence ID" value="SFD50080.1"/>
    <property type="molecule type" value="Genomic_DNA"/>
</dbReference>
<evidence type="ECO:0000256" key="4">
    <source>
        <dbReference type="SAM" id="Coils"/>
    </source>
</evidence>
<dbReference type="InterPro" id="IPR058625">
    <property type="entry name" value="MdtA-like_BSH"/>
</dbReference>
<evidence type="ECO:0000259" key="5">
    <source>
        <dbReference type="Pfam" id="PF25876"/>
    </source>
</evidence>
<dbReference type="InterPro" id="IPR058627">
    <property type="entry name" value="MdtA-like_C"/>
</dbReference>
<dbReference type="InterPro" id="IPR006143">
    <property type="entry name" value="RND_pump_MFP"/>
</dbReference>
<dbReference type="InterPro" id="IPR058624">
    <property type="entry name" value="MdtA-like_HH"/>
</dbReference>
<evidence type="ECO:0000313" key="8">
    <source>
        <dbReference type="EMBL" id="SFD50080.1"/>
    </source>
</evidence>
<sequence length="371" mass="41270">MKLYRWFITIFIIAITVSGLGFAKFQQIQAAISMAESFPEPSATVNSIITTTTQYQESEEVTGQVSATQVVKLQNELSGIITKVNFSAGQTVKKGQLLLAINSVEEQTQLDAAEANLRLAKNNFSRMTKLLSNKKVSQQEFDTANAQLHVDKASVENFKAIIAKKEILAPFDGVVGLETYQVGQFIAINSDITTLVGSESVVWIDFQLAQTKEKLKLGDSVLIKAINDVKTRYKTATIIAKNSQIKSQSRHMLYRAALDNGRQWYEHNEIVKIKVVKPSQSLVLVPNSAVSRNQSGNYLFVLEKDDNQQYRAHKIKVELGKRIEDQQIIKSGIEAGKRISTEGTFKLREGLLVYPKQINAGSITENVNKGE</sequence>
<dbReference type="GO" id="GO:1990281">
    <property type="term" value="C:efflux pump complex"/>
    <property type="evidence" value="ECO:0007669"/>
    <property type="project" value="TreeGrafter"/>
</dbReference>
<organism evidence="8 9">
    <name type="scientific">Pseudoalteromonas denitrificans DSM 6059</name>
    <dbReference type="NCBI Taxonomy" id="1123010"/>
    <lineage>
        <taxon>Bacteria</taxon>
        <taxon>Pseudomonadati</taxon>
        <taxon>Pseudomonadota</taxon>
        <taxon>Gammaproteobacteria</taxon>
        <taxon>Alteromonadales</taxon>
        <taxon>Pseudoalteromonadaceae</taxon>
        <taxon>Pseudoalteromonas</taxon>
    </lineage>
</organism>
<dbReference type="SUPFAM" id="SSF111369">
    <property type="entry name" value="HlyD-like secretion proteins"/>
    <property type="match status" value="1"/>
</dbReference>
<comment type="similarity">
    <text evidence="2">Belongs to the membrane fusion protein (MFP) (TC 8.A.1) family.</text>
</comment>
<feature type="domain" description="Multidrug resistance protein MdtA-like alpha-helical hairpin" evidence="5">
    <location>
        <begin position="106"/>
        <end position="162"/>
    </location>
</feature>
<keyword evidence="9" id="KW-1185">Reference proteome</keyword>
<dbReference type="Proteomes" id="UP000198862">
    <property type="component" value="Unassembled WGS sequence"/>
</dbReference>
<dbReference type="PANTHER" id="PTHR30469:SF36">
    <property type="entry name" value="BLL3903 PROTEIN"/>
    <property type="match status" value="1"/>
</dbReference>
<evidence type="ECO:0000256" key="2">
    <source>
        <dbReference type="ARBA" id="ARBA00009477"/>
    </source>
</evidence>
<dbReference type="AlphaFoldDB" id="A0A1I1T432"/>
<evidence type="ECO:0000313" key="9">
    <source>
        <dbReference type="Proteomes" id="UP000198862"/>
    </source>
</evidence>
<accession>A0A1I1T432</accession>
<dbReference type="NCBIfam" id="TIGR01730">
    <property type="entry name" value="RND_mfp"/>
    <property type="match status" value="1"/>
</dbReference>
<keyword evidence="3" id="KW-0813">Transport</keyword>
<dbReference type="OrthoDB" id="9806939at2"/>